<name>A0A183NUL7_9TREM</name>
<keyword evidence="2" id="KW-1185">Reference proteome</keyword>
<protein>
    <submittedName>
        <fullName evidence="1">Uncharacterized protein</fullName>
    </submittedName>
</protein>
<sequence>MTDGVLKTTDIDDMPPYIPEYNQNGGQYTTYNKSLPQTWSKQGEY</sequence>
<reference evidence="1 2" key="1">
    <citation type="submission" date="2018-11" db="EMBL/GenBank/DDBJ databases">
        <authorList>
            <consortium name="Pathogen Informatics"/>
        </authorList>
    </citation>
    <scope>NUCLEOTIDE SEQUENCE [LARGE SCALE GENOMIC DNA]</scope>
    <source>
        <strain>Denwood</strain>
        <strain evidence="2">Zambia</strain>
    </source>
</reference>
<dbReference type="Proteomes" id="UP000269396">
    <property type="component" value="Unassembled WGS sequence"/>
</dbReference>
<accession>A0A183NUL7</accession>
<gene>
    <name evidence="1" type="ORF">SMTD_LOCUS5803</name>
</gene>
<dbReference type="STRING" id="31246.A0A183NUL7"/>
<organism evidence="1 2">
    <name type="scientific">Schistosoma mattheei</name>
    <dbReference type="NCBI Taxonomy" id="31246"/>
    <lineage>
        <taxon>Eukaryota</taxon>
        <taxon>Metazoa</taxon>
        <taxon>Spiralia</taxon>
        <taxon>Lophotrochozoa</taxon>
        <taxon>Platyhelminthes</taxon>
        <taxon>Trematoda</taxon>
        <taxon>Digenea</taxon>
        <taxon>Strigeidida</taxon>
        <taxon>Schistosomatoidea</taxon>
        <taxon>Schistosomatidae</taxon>
        <taxon>Schistosoma</taxon>
    </lineage>
</organism>
<evidence type="ECO:0000313" key="2">
    <source>
        <dbReference type="Proteomes" id="UP000269396"/>
    </source>
</evidence>
<evidence type="ECO:0000313" key="1">
    <source>
        <dbReference type="EMBL" id="VDP30448.1"/>
    </source>
</evidence>
<dbReference type="EMBL" id="UZAL01027221">
    <property type="protein sequence ID" value="VDP30448.1"/>
    <property type="molecule type" value="Genomic_DNA"/>
</dbReference>
<proteinExistence type="predicted"/>
<dbReference type="AlphaFoldDB" id="A0A183NUL7"/>